<proteinExistence type="predicted"/>
<accession>A0A3E0DMM7</accession>
<evidence type="ECO:0000313" key="4">
    <source>
        <dbReference type="Proteomes" id="UP000256405"/>
    </source>
</evidence>
<gene>
    <name evidence="3" type="ORF">C8N25_1199</name>
</gene>
<keyword evidence="4" id="KW-1185">Reference proteome</keyword>
<dbReference type="AlphaFoldDB" id="A0A3E0DMM7"/>
<keyword evidence="2" id="KW-0812">Transmembrane</keyword>
<evidence type="ECO:0008006" key="5">
    <source>
        <dbReference type="Google" id="ProtNLM"/>
    </source>
</evidence>
<dbReference type="OrthoDB" id="823954at2"/>
<evidence type="ECO:0000313" key="3">
    <source>
        <dbReference type="EMBL" id="REG83045.1"/>
    </source>
</evidence>
<comment type="caution">
    <text evidence="3">The sequence shown here is derived from an EMBL/GenBank/DDBJ whole genome shotgun (WGS) entry which is preliminary data.</text>
</comment>
<feature type="region of interest" description="Disordered" evidence="1">
    <location>
        <begin position="70"/>
        <end position="180"/>
    </location>
</feature>
<reference evidence="3 4" key="1">
    <citation type="submission" date="2018-08" db="EMBL/GenBank/DDBJ databases">
        <title>Genomic Encyclopedia of Archaeal and Bacterial Type Strains, Phase II (KMG-II): from individual species to whole genera.</title>
        <authorList>
            <person name="Goeker M."/>
        </authorList>
    </citation>
    <scope>NUCLEOTIDE SEQUENCE [LARGE SCALE GENOMIC DNA]</scope>
    <source>
        <strain evidence="3 4">DSM 15986</strain>
    </source>
</reference>
<evidence type="ECO:0000256" key="1">
    <source>
        <dbReference type="SAM" id="MobiDB-lite"/>
    </source>
</evidence>
<name>A0A3E0DMM7_9BACT</name>
<feature type="transmembrane region" description="Helical" evidence="2">
    <location>
        <begin position="45"/>
        <end position="63"/>
    </location>
</feature>
<dbReference type="RefSeq" id="WP_086542183.1">
    <property type="nucleotide sequence ID" value="NZ_MSSW01000044.1"/>
</dbReference>
<sequence length="454" mass="49804">MKEDKLDKEIAASLKEKLAEASVPYELGAWEGFQKKRALRKRKSIAYWASGIAASLLLLAVGLNTVDFSENRNADSTGNQIAESEEKATENKVEELSTSNSNSENSPSENILDQESSSITSDSNALAEVDKDQKPQKNLSSTKALATVPQREEKTEEKEKDAPQSSVVSPEKTVAQVEEKQTIEQQPLVAKTEEPDMQLVEKLPEGKLALAKPEEPVKPEEKENFVVESDFPAIEKDKPTVGLGMGLSPGFGSIQSDNQVATASTIGLGMLVDIKLPGKFTLGSGLGLNYLSQNTEQESTIMAFGNSYPQTEKLELRQMQVEVPVFIKYPLTKNNSISVQAGFSNFYALNERGSQENSYDRQVAQYSNDAAGFSSVSLSNKSMNTVTSLEPTESKFYPFATVNFGLNLRILESKNASYVIMPFYNYQLKQVSGYGDTFGLFGASFKMSFGGREK</sequence>
<dbReference type="EMBL" id="QUNF01000019">
    <property type="protein sequence ID" value="REG83045.1"/>
    <property type="molecule type" value="Genomic_DNA"/>
</dbReference>
<keyword evidence="2" id="KW-0472">Membrane</keyword>
<organism evidence="3 4">
    <name type="scientific">Algoriphagus antarcticus</name>
    <dbReference type="NCBI Taxonomy" id="238540"/>
    <lineage>
        <taxon>Bacteria</taxon>
        <taxon>Pseudomonadati</taxon>
        <taxon>Bacteroidota</taxon>
        <taxon>Cytophagia</taxon>
        <taxon>Cytophagales</taxon>
        <taxon>Cyclobacteriaceae</taxon>
        <taxon>Algoriphagus</taxon>
    </lineage>
</organism>
<keyword evidence="2" id="KW-1133">Transmembrane helix</keyword>
<feature type="compositionally biased region" description="Polar residues" evidence="1">
    <location>
        <begin position="111"/>
        <end position="124"/>
    </location>
</feature>
<protein>
    <recommendedName>
        <fullName evidence="5">Outer membrane protein with beta-barrel domain</fullName>
    </recommendedName>
</protein>
<evidence type="ECO:0000256" key="2">
    <source>
        <dbReference type="SAM" id="Phobius"/>
    </source>
</evidence>
<feature type="compositionally biased region" description="Basic and acidic residues" evidence="1">
    <location>
        <begin position="150"/>
        <end position="162"/>
    </location>
</feature>
<dbReference type="Proteomes" id="UP000256405">
    <property type="component" value="Unassembled WGS sequence"/>
</dbReference>
<feature type="compositionally biased region" description="Low complexity" evidence="1">
    <location>
        <begin position="96"/>
        <end position="110"/>
    </location>
</feature>
<feature type="compositionally biased region" description="Basic and acidic residues" evidence="1">
    <location>
        <begin position="84"/>
        <end position="95"/>
    </location>
</feature>